<sequence length="549" mass="63932">AKQDLLSDWFIVKWTETCHCSKCNTTKPISEFTRARVAGAVKAFCTCNEYQVRAVELQNARKRQLEIEDVNHENNIQEDQENENDLELIELANLSNHIVELLNQSDDDLGNISLFNFQCAIDLSMFDKSTKEVVEELSSSLSSKPRKHKDLAKHRDTPSMEQFDCSGTVKITINQSNNNIATLSLKHKLIHEQPKDITVSQDVKEFIRENIDQLLREIYAQLVGSSLNPLIWQKQIYFWWSELGQNRYKHQDDAFESAIQWFKEGQHKIILEQSQPIRALAIMTELHDYLLKININIHECGIDATYNANNFGMELYCLQAEVNGTEFPLAYLFLENNGRCGSGTSIKNLEIPHSIRYWKLVLDFYLIVLNNQLNFAPRTLGDNLENDGEAFTSASNNPHQIITGREKPEWVKQFKSEWRNLSTRTINEMYITDVDWWICVSSEFFDRIKRNYQPPFLAEHGYDLVETNNIEDDLNENSDELYDELMILTTKALNLLEEQKAVGNSQWVRNIKKNFGPISRMVEEIEQYKRKRTLPLTWKGQTNNTRFLQ</sequence>
<gene>
    <name evidence="1" type="ORF">GMARGA_LOCUS21594</name>
</gene>
<reference evidence="1 2" key="1">
    <citation type="submission" date="2021-06" db="EMBL/GenBank/DDBJ databases">
        <authorList>
            <person name="Kallberg Y."/>
            <person name="Tangrot J."/>
            <person name="Rosling A."/>
        </authorList>
    </citation>
    <scope>NUCLEOTIDE SEQUENCE [LARGE SCALE GENOMIC DNA]</scope>
    <source>
        <strain evidence="1 2">120-4 pot B 10/14</strain>
    </source>
</reference>
<accession>A0ABN7VQH5</accession>
<evidence type="ECO:0000313" key="1">
    <source>
        <dbReference type="EMBL" id="CAG8793302.1"/>
    </source>
</evidence>
<comment type="caution">
    <text evidence="1">The sequence shown here is derived from an EMBL/GenBank/DDBJ whole genome shotgun (WGS) entry which is preliminary data.</text>
</comment>
<evidence type="ECO:0000313" key="2">
    <source>
        <dbReference type="Proteomes" id="UP000789901"/>
    </source>
</evidence>
<dbReference type="Proteomes" id="UP000789901">
    <property type="component" value="Unassembled WGS sequence"/>
</dbReference>
<proteinExistence type="predicted"/>
<name>A0ABN7VQH5_GIGMA</name>
<keyword evidence="2" id="KW-1185">Reference proteome</keyword>
<protein>
    <submittedName>
        <fullName evidence="1">43654_t:CDS:1</fullName>
    </submittedName>
</protein>
<feature type="non-terminal residue" evidence="1">
    <location>
        <position position="1"/>
    </location>
</feature>
<dbReference type="EMBL" id="CAJVQB010020063">
    <property type="protein sequence ID" value="CAG8793302.1"/>
    <property type="molecule type" value="Genomic_DNA"/>
</dbReference>
<organism evidence="1 2">
    <name type="scientific">Gigaspora margarita</name>
    <dbReference type="NCBI Taxonomy" id="4874"/>
    <lineage>
        <taxon>Eukaryota</taxon>
        <taxon>Fungi</taxon>
        <taxon>Fungi incertae sedis</taxon>
        <taxon>Mucoromycota</taxon>
        <taxon>Glomeromycotina</taxon>
        <taxon>Glomeromycetes</taxon>
        <taxon>Diversisporales</taxon>
        <taxon>Gigasporaceae</taxon>
        <taxon>Gigaspora</taxon>
    </lineage>
</organism>